<feature type="compositionally biased region" description="Low complexity" evidence="3">
    <location>
        <begin position="405"/>
        <end position="425"/>
    </location>
</feature>
<gene>
    <name evidence="5" type="ORF">BSTOLATCC_MIC3933</name>
</gene>
<feature type="region of interest" description="Disordered" evidence="3">
    <location>
        <begin position="124"/>
        <end position="153"/>
    </location>
</feature>
<evidence type="ECO:0000256" key="3">
    <source>
        <dbReference type="SAM" id="MobiDB-lite"/>
    </source>
</evidence>
<dbReference type="AlphaFoldDB" id="A0AAU9IEF2"/>
<evidence type="ECO:0000313" key="6">
    <source>
        <dbReference type="Proteomes" id="UP001162131"/>
    </source>
</evidence>
<feature type="coiled-coil region" evidence="2">
    <location>
        <begin position="203"/>
        <end position="280"/>
    </location>
</feature>
<protein>
    <recommendedName>
        <fullName evidence="4">Translin-associated factor X-interacting protein 1 N-terminal domain-containing protein</fullName>
    </recommendedName>
</protein>
<reference evidence="5" key="1">
    <citation type="submission" date="2021-09" db="EMBL/GenBank/DDBJ databases">
        <authorList>
            <consortium name="AG Swart"/>
            <person name="Singh M."/>
            <person name="Singh A."/>
            <person name="Seah K."/>
            <person name="Emmerich C."/>
        </authorList>
    </citation>
    <scope>NUCLEOTIDE SEQUENCE</scope>
    <source>
        <strain evidence="5">ATCC30299</strain>
    </source>
</reference>
<feature type="region of interest" description="Disordered" evidence="3">
    <location>
        <begin position="351"/>
        <end position="425"/>
    </location>
</feature>
<evidence type="ECO:0000313" key="5">
    <source>
        <dbReference type="EMBL" id="CAG9311647.1"/>
    </source>
</evidence>
<keyword evidence="6" id="KW-1185">Reference proteome</keyword>
<feature type="compositionally biased region" description="Polar residues" evidence="3">
    <location>
        <begin position="124"/>
        <end position="140"/>
    </location>
</feature>
<evidence type="ECO:0000259" key="4">
    <source>
        <dbReference type="Pfam" id="PF15739"/>
    </source>
</evidence>
<organism evidence="5 6">
    <name type="scientific">Blepharisma stoltei</name>
    <dbReference type="NCBI Taxonomy" id="1481888"/>
    <lineage>
        <taxon>Eukaryota</taxon>
        <taxon>Sar</taxon>
        <taxon>Alveolata</taxon>
        <taxon>Ciliophora</taxon>
        <taxon>Postciliodesmatophora</taxon>
        <taxon>Heterotrichea</taxon>
        <taxon>Heterotrichida</taxon>
        <taxon>Blepharismidae</taxon>
        <taxon>Blepharisma</taxon>
    </lineage>
</organism>
<feature type="region of interest" description="Disordered" evidence="3">
    <location>
        <begin position="44"/>
        <end position="100"/>
    </location>
</feature>
<proteinExistence type="predicted"/>
<name>A0AAU9IEF2_9CILI</name>
<dbReference type="Pfam" id="PF15739">
    <property type="entry name" value="TSNAXIP1_N"/>
    <property type="match status" value="1"/>
</dbReference>
<dbReference type="EMBL" id="CAJZBQ010000004">
    <property type="protein sequence ID" value="CAG9311647.1"/>
    <property type="molecule type" value="Genomic_DNA"/>
</dbReference>
<evidence type="ECO:0000256" key="1">
    <source>
        <dbReference type="ARBA" id="ARBA00023054"/>
    </source>
</evidence>
<accession>A0AAU9IEF2</accession>
<dbReference type="Proteomes" id="UP001162131">
    <property type="component" value="Unassembled WGS sequence"/>
</dbReference>
<keyword evidence="1 2" id="KW-0175">Coiled coil</keyword>
<sequence length="425" mass="48265">MNLNKVQRFSNTPTKLGHISLSQPPKITLSQSVTNKVSQIYKNSPYARPNSRSKSSPHKADPSPARIRRATPTIKKNSSSSLLQTQSIPPQKRTSSHSNLPLLNESIDNFTVIKPNRQGHSVNLSFNNSFKIPSQGNDSKGSPKIPSRQSTASTEIQFLEGKLSQKLSELSQKDRLQTVGKLNVYREIFQEIINKDTIYGTLLAKIQKAYDEALTERNTLKALNTNELESKVEDLNRKLTNCAESKRSLEKKIERVLKENQALNIKLEDKETRYEELQGKLYKISQVNVEGVDMNEESWKFIIAENKAYADLCQKMKTDIKNYKYKEKKLLKLVMALKKRGYPVEEVYDQDVQKKKKEMPKYEGSDEPEDNSENEQLVSGRPKDVKKPQNIPSLKLEEIQHETFSSSSSSSYSESNESSSSSSKA</sequence>
<feature type="domain" description="Translin-associated factor X-interacting protein 1 N-terminal" evidence="4">
    <location>
        <begin position="160"/>
        <end position="262"/>
    </location>
</feature>
<dbReference type="InterPro" id="IPR032755">
    <property type="entry name" value="TSNAXIP1_N"/>
</dbReference>
<feature type="compositionally biased region" description="Polar residues" evidence="3">
    <location>
        <begin position="74"/>
        <end position="100"/>
    </location>
</feature>
<comment type="caution">
    <text evidence="5">The sequence shown here is derived from an EMBL/GenBank/DDBJ whole genome shotgun (WGS) entry which is preliminary data.</text>
</comment>
<evidence type="ECO:0000256" key="2">
    <source>
        <dbReference type="SAM" id="Coils"/>
    </source>
</evidence>